<reference evidence="2" key="1">
    <citation type="submission" date="2018-05" db="EMBL/GenBank/DDBJ databases">
        <authorList>
            <person name="Lanie J.A."/>
            <person name="Ng W.-L."/>
            <person name="Kazmierczak K.M."/>
            <person name="Andrzejewski T.M."/>
            <person name="Davidsen T.M."/>
            <person name="Wayne K.J."/>
            <person name="Tettelin H."/>
            <person name="Glass J.I."/>
            <person name="Rusch D."/>
            <person name="Podicherti R."/>
            <person name="Tsui H.-C.T."/>
            <person name="Winkler M.E."/>
        </authorList>
    </citation>
    <scope>NUCLEOTIDE SEQUENCE</scope>
</reference>
<dbReference type="PROSITE" id="PS51318">
    <property type="entry name" value="TAT"/>
    <property type="match status" value="1"/>
</dbReference>
<evidence type="ECO:0000313" key="2">
    <source>
        <dbReference type="EMBL" id="SVC51747.1"/>
    </source>
</evidence>
<dbReference type="SUPFAM" id="SSF53850">
    <property type="entry name" value="Periplasmic binding protein-like II"/>
    <property type="match status" value="1"/>
</dbReference>
<dbReference type="NCBIfam" id="TIGR01409">
    <property type="entry name" value="TAT_signal_seq"/>
    <property type="match status" value="1"/>
</dbReference>
<dbReference type="InterPro" id="IPR006311">
    <property type="entry name" value="TAT_signal"/>
</dbReference>
<dbReference type="AlphaFoldDB" id="A0A382MVE0"/>
<organism evidence="2">
    <name type="scientific">marine metagenome</name>
    <dbReference type="NCBI Taxonomy" id="408172"/>
    <lineage>
        <taxon>unclassified sequences</taxon>
        <taxon>metagenomes</taxon>
        <taxon>ecological metagenomes</taxon>
    </lineage>
</organism>
<name>A0A382MVE0_9ZZZZ</name>
<proteinExistence type="predicted"/>
<accession>A0A382MVE0</accession>
<feature type="non-terminal residue" evidence="2">
    <location>
        <position position="250"/>
    </location>
</feature>
<keyword evidence="1" id="KW-0732">Signal</keyword>
<evidence type="ECO:0008006" key="3">
    <source>
        <dbReference type="Google" id="ProtNLM"/>
    </source>
</evidence>
<dbReference type="PANTHER" id="PTHR30006">
    <property type="entry name" value="THIAMINE-BINDING PERIPLASMIC PROTEIN-RELATED"/>
    <property type="match status" value="1"/>
</dbReference>
<evidence type="ECO:0000256" key="1">
    <source>
        <dbReference type="ARBA" id="ARBA00022729"/>
    </source>
</evidence>
<sequence>MRKSNKKLNRRDFIKNSSAIASALAVGTYLPRAWAKDPLKVSAYGGYFEDSLAEFVYPEFTKSTGIEVTSVSQPGGAEWFINIDTAVKAGSKPPTDVSMAGGTGPRRFNHLYTPLDESKIPNASNIPDYLQHRKPDGTLDSVAVLAWYAIFVTNTETFPDAPLSWADFWLPKYKDSLGIPAGVTTGYMLDLTSATFFKDQGLMESKEGLTTLMEKLIELKPNVKMWFQSEGVFQSALQQGEVPAGMYYHD</sequence>
<dbReference type="InterPro" id="IPR019546">
    <property type="entry name" value="TAT_signal_bac_arc"/>
</dbReference>
<dbReference type="EMBL" id="UINC01095564">
    <property type="protein sequence ID" value="SVC51747.1"/>
    <property type="molecule type" value="Genomic_DNA"/>
</dbReference>
<protein>
    <recommendedName>
        <fullName evidence="3">Extracellular solute-binding protein</fullName>
    </recommendedName>
</protein>
<dbReference type="InterPro" id="IPR006059">
    <property type="entry name" value="SBP"/>
</dbReference>
<gene>
    <name evidence="2" type="ORF">METZ01_LOCUS304601</name>
</gene>
<dbReference type="Pfam" id="PF13416">
    <property type="entry name" value="SBP_bac_8"/>
    <property type="match status" value="1"/>
</dbReference>
<dbReference type="Gene3D" id="3.40.190.10">
    <property type="entry name" value="Periplasmic binding protein-like II"/>
    <property type="match status" value="2"/>
</dbReference>